<dbReference type="RefSeq" id="WP_015180398.1">
    <property type="nucleotide sequence ID" value="NC_019738.1"/>
</dbReference>
<keyword evidence="2" id="KW-1185">Reference proteome</keyword>
<sequence length="268" mass="30482">MHSPLSKQPQPKPENKYPDCLYMELSGILVQPDSPEHLAFWTTSTQRQPIDLYLTLRFNEQWESLDKGRVKFGLKGGELRLRLENSEIPYESRELVGSLVLGNSPEMPDHRRSQSRKNTLGQVIAPRATTKPITIASHFNGNKPQSQVTFGTQPKSSLTEASVTVCHVTTKVTEENPVWIFEEEMGEPVLKGVLNQVKLATVNVFALPCRIEARFEVSKRDVCLTDAEGLWPPDISRNKRAVLDRLIIQRLLEPKLKPYLSRAELHYE</sequence>
<evidence type="ECO:0000313" key="2">
    <source>
        <dbReference type="Proteomes" id="UP000010471"/>
    </source>
</evidence>
<protein>
    <submittedName>
        <fullName evidence="1">Uncharacterized protein</fullName>
    </submittedName>
</protein>
<evidence type="ECO:0000313" key="1">
    <source>
        <dbReference type="EMBL" id="AFZ16234.1"/>
    </source>
</evidence>
<gene>
    <name evidence="1" type="ORF">Mic7113_0304</name>
</gene>
<proteinExistence type="predicted"/>
<dbReference type="Proteomes" id="UP000010471">
    <property type="component" value="Chromosome"/>
</dbReference>
<dbReference type="HOGENOM" id="CLU_1037516_0_0_3"/>
<dbReference type="EMBL" id="CP003630">
    <property type="protein sequence ID" value="AFZ16234.1"/>
    <property type="molecule type" value="Genomic_DNA"/>
</dbReference>
<dbReference type="STRING" id="1173027.Mic7113_0304"/>
<organism evidence="1 2">
    <name type="scientific">Allocoleopsis franciscana PCC 7113</name>
    <dbReference type="NCBI Taxonomy" id="1173027"/>
    <lineage>
        <taxon>Bacteria</taxon>
        <taxon>Bacillati</taxon>
        <taxon>Cyanobacteriota</taxon>
        <taxon>Cyanophyceae</taxon>
        <taxon>Coleofasciculales</taxon>
        <taxon>Coleofasciculaceae</taxon>
        <taxon>Allocoleopsis</taxon>
        <taxon>Allocoleopsis franciscana</taxon>
    </lineage>
</organism>
<dbReference type="AlphaFoldDB" id="K9W901"/>
<reference evidence="1 2" key="1">
    <citation type="submission" date="2012-06" db="EMBL/GenBank/DDBJ databases">
        <title>Finished chromosome of genome of Microcoleus sp. PCC 7113.</title>
        <authorList>
            <consortium name="US DOE Joint Genome Institute"/>
            <person name="Gugger M."/>
            <person name="Coursin T."/>
            <person name="Rippka R."/>
            <person name="Tandeau De Marsac N."/>
            <person name="Huntemann M."/>
            <person name="Wei C.-L."/>
            <person name="Han J."/>
            <person name="Detter J.C."/>
            <person name="Han C."/>
            <person name="Tapia R."/>
            <person name="Chen A."/>
            <person name="Kyrpides N."/>
            <person name="Mavromatis K."/>
            <person name="Markowitz V."/>
            <person name="Szeto E."/>
            <person name="Ivanova N."/>
            <person name="Pagani I."/>
            <person name="Pati A."/>
            <person name="Goodwin L."/>
            <person name="Nordberg H.P."/>
            <person name="Cantor M.N."/>
            <person name="Hua S.X."/>
            <person name="Woyke T."/>
            <person name="Kerfeld C.A."/>
        </authorList>
    </citation>
    <scope>NUCLEOTIDE SEQUENCE [LARGE SCALE GENOMIC DNA]</scope>
    <source>
        <strain evidence="1 2">PCC 7113</strain>
    </source>
</reference>
<name>K9W901_9CYAN</name>
<dbReference type="eggNOG" id="COG1357">
    <property type="taxonomic scope" value="Bacteria"/>
</dbReference>
<dbReference type="KEGG" id="mic:Mic7113_0304"/>
<accession>K9W901</accession>